<keyword evidence="2" id="KW-1185">Reference proteome</keyword>
<name>A0AAV2B3L1_9ARAC</name>
<accession>A0AAV2B3L1</accession>
<evidence type="ECO:0000313" key="2">
    <source>
        <dbReference type="Proteomes" id="UP001497382"/>
    </source>
</evidence>
<sequence>MKRTTSKLTFLSKLLHYTNGRTLGFLTGVLRIFKMQVCHKKKMFTFLFICNKAAFV</sequence>
<dbReference type="Proteomes" id="UP001497382">
    <property type="component" value="Unassembled WGS sequence"/>
</dbReference>
<protein>
    <submittedName>
        <fullName evidence="1">Uncharacterized protein</fullName>
    </submittedName>
</protein>
<evidence type="ECO:0000313" key="1">
    <source>
        <dbReference type="EMBL" id="CAL1290235.1"/>
    </source>
</evidence>
<organism evidence="1 2">
    <name type="scientific">Larinioides sclopetarius</name>
    <dbReference type="NCBI Taxonomy" id="280406"/>
    <lineage>
        <taxon>Eukaryota</taxon>
        <taxon>Metazoa</taxon>
        <taxon>Ecdysozoa</taxon>
        <taxon>Arthropoda</taxon>
        <taxon>Chelicerata</taxon>
        <taxon>Arachnida</taxon>
        <taxon>Araneae</taxon>
        <taxon>Araneomorphae</taxon>
        <taxon>Entelegynae</taxon>
        <taxon>Araneoidea</taxon>
        <taxon>Araneidae</taxon>
        <taxon>Larinioides</taxon>
    </lineage>
</organism>
<dbReference type="EMBL" id="CAXIEN010000261">
    <property type="protein sequence ID" value="CAL1290235.1"/>
    <property type="molecule type" value="Genomic_DNA"/>
</dbReference>
<reference evidence="1 2" key="1">
    <citation type="submission" date="2024-04" db="EMBL/GenBank/DDBJ databases">
        <authorList>
            <person name="Rising A."/>
            <person name="Reimegard J."/>
            <person name="Sonavane S."/>
            <person name="Akerstrom W."/>
            <person name="Nylinder S."/>
            <person name="Hedman E."/>
            <person name="Kallberg Y."/>
        </authorList>
    </citation>
    <scope>NUCLEOTIDE SEQUENCE [LARGE SCALE GENOMIC DNA]</scope>
</reference>
<dbReference type="AlphaFoldDB" id="A0AAV2B3L1"/>
<proteinExistence type="predicted"/>
<comment type="caution">
    <text evidence="1">The sequence shown here is derived from an EMBL/GenBank/DDBJ whole genome shotgun (WGS) entry which is preliminary data.</text>
</comment>
<gene>
    <name evidence="1" type="ORF">LARSCL_LOCUS16357</name>
</gene>